<keyword evidence="1 2" id="KW-0597">Phosphoprotein</keyword>
<evidence type="ECO:0000313" key="5">
    <source>
        <dbReference type="Proteomes" id="UP001055580"/>
    </source>
</evidence>
<dbReference type="SUPFAM" id="SSF52172">
    <property type="entry name" value="CheY-like"/>
    <property type="match status" value="1"/>
</dbReference>
<dbReference type="Pfam" id="PF00072">
    <property type="entry name" value="Response_reg"/>
    <property type="match status" value="1"/>
</dbReference>
<evidence type="ECO:0000256" key="2">
    <source>
        <dbReference type="PROSITE-ProRule" id="PRU00169"/>
    </source>
</evidence>
<dbReference type="InterPro" id="IPR011006">
    <property type="entry name" value="CheY-like_superfamily"/>
</dbReference>
<dbReference type="PROSITE" id="PS50110">
    <property type="entry name" value="RESPONSE_REGULATORY"/>
    <property type="match status" value="1"/>
</dbReference>
<accession>A0ABY4TZF1</accession>
<evidence type="ECO:0000256" key="1">
    <source>
        <dbReference type="ARBA" id="ARBA00022553"/>
    </source>
</evidence>
<dbReference type="Proteomes" id="UP001055580">
    <property type="component" value="Chromosome"/>
</dbReference>
<evidence type="ECO:0000313" key="4">
    <source>
        <dbReference type="EMBL" id="URW76504.1"/>
    </source>
</evidence>
<dbReference type="RefSeq" id="WP_250753884.1">
    <property type="nucleotide sequence ID" value="NZ_CP098401.1"/>
</dbReference>
<organism evidence="4 5">
    <name type="scientific">Sphingomonas donggukensis</name>
    <dbReference type="NCBI Taxonomy" id="2949093"/>
    <lineage>
        <taxon>Bacteria</taxon>
        <taxon>Pseudomonadati</taxon>
        <taxon>Pseudomonadota</taxon>
        <taxon>Alphaproteobacteria</taxon>
        <taxon>Sphingomonadales</taxon>
        <taxon>Sphingomonadaceae</taxon>
        <taxon>Sphingomonas</taxon>
    </lineage>
</organism>
<keyword evidence="5" id="KW-1185">Reference proteome</keyword>
<feature type="modified residue" description="4-aspartylphosphate" evidence="2">
    <location>
        <position position="63"/>
    </location>
</feature>
<dbReference type="PANTHER" id="PTHR44591:SF3">
    <property type="entry name" value="RESPONSE REGULATORY DOMAIN-CONTAINING PROTEIN"/>
    <property type="match status" value="1"/>
</dbReference>
<reference evidence="4" key="1">
    <citation type="submission" date="2022-05" db="EMBL/GenBank/DDBJ databases">
        <title>Sphingomonas sp. strain RMG20 Genome sequencing and assembly.</title>
        <authorList>
            <person name="Kim I."/>
        </authorList>
    </citation>
    <scope>NUCLEOTIDE SEQUENCE</scope>
    <source>
        <strain evidence="4">RMG20</strain>
    </source>
</reference>
<dbReference type="Gene3D" id="3.40.50.2300">
    <property type="match status" value="1"/>
</dbReference>
<protein>
    <submittedName>
        <fullName evidence="4">Response regulator</fullName>
    </submittedName>
</protein>
<dbReference type="InterPro" id="IPR001789">
    <property type="entry name" value="Sig_transdc_resp-reg_receiver"/>
</dbReference>
<dbReference type="EMBL" id="CP098401">
    <property type="protein sequence ID" value="URW76504.1"/>
    <property type="molecule type" value="Genomic_DNA"/>
</dbReference>
<dbReference type="InterPro" id="IPR050595">
    <property type="entry name" value="Bact_response_regulator"/>
</dbReference>
<dbReference type="SMART" id="SM00448">
    <property type="entry name" value="REC"/>
    <property type="match status" value="1"/>
</dbReference>
<proteinExistence type="predicted"/>
<name>A0ABY4TZF1_9SPHN</name>
<feature type="domain" description="Response regulatory" evidence="3">
    <location>
        <begin position="12"/>
        <end position="121"/>
    </location>
</feature>
<sequence>MLFGKKERRISRVLVVEDEPLVAFDTEHFLGSEGFEIVGTFDTVADALVTIESAEDIHLVLVDVNLSDGSGVEVARAAHLRGIKVVFVTGQCPGEAQSLAAGCLGKPYPQRDLLAAIAALEKVMDGKVPKRLPPSFTLFLQPA</sequence>
<evidence type="ECO:0000259" key="3">
    <source>
        <dbReference type="PROSITE" id="PS50110"/>
    </source>
</evidence>
<dbReference type="PANTHER" id="PTHR44591">
    <property type="entry name" value="STRESS RESPONSE REGULATOR PROTEIN 1"/>
    <property type="match status" value="1"/>
</dbReference>
<gene>
    <name evidence="4" type="ORF">M9980_04620</name>
</gene>